<name>A0AAW9KLA5_9ACTO</name>
<organism evidence="2 3">
    <name type="scientific">Actinomyces oris</name>
    <dbReference type="NCBI Taxonomy" id="544580"/>
    <lineage>
        <taxon>Bacteria</taxon>
        <taxon>Bacillati</taxon>
        <taxon>Actinomycetota</taxon>
        <taxon>Actinomycetes</taxon>
        <taxon>Actinomycetales</taxon>
        <taxon>Actinomycetaceae</taxon>
        <taxon>Actinomyces</taxon>
    </lineage>
</organism>
<dbReference type="EMBL" id="JAXBCZ010000002">
    <property type="protein sequence ID" value="MEA1305766.1"/>
    <property type="molecule type" value="Genomic_DNA"/>
</dbReference>
<sequence length="187" mass="20595">MTTAVSEPHTPASESTTPPSRLSRRKLLTRIGCGTLVGGLTVGGGLTWAFGPGGPLSYEARALTALKNDPMGHETILGMKAVHTEESELPGWTTWKYPGVHLERWFRDSTKPSEQLKDEFIDYAKSHGWEEQSRATTSTLWLAQHTHRKPDDYMQLFIGPSEGTPSEDSEILITINYTLAVDPDSAV</sequence>
<gene>
    <name evidence="2" type="ORF">QU665_11925</name>
</gene>
<evidence type="ECO:0000256" key="1">
    <source>
        <dbReference type="SAM" id="MobiDB-lite"/>
    </source>
</evidence>
<proteinExistence type="predicted"/>
<comment type="caution">
    <text evidence="2">The sequence shown here is derived from an EMBL/GenBank/DDBJ whole genome shotgun (WGS) entry which is preliminary data.</text>
</comment>
<evidence type="ECO:0000313" key="2">
    <source>
        <dbReference type="EMBL" id="MEA1305766.1"/>
    </source>
</evidence>
<evidence type="ECO:0000313" key="3">
    <source>
        <dbReference type="Proteomes" id="UP001289581"/>
    </source>
</evidence>
<feature type="region of interest" description="Disordered" evidence="1">
    <location>
        <begin position="1"/>
        <end position="23"/>
    </location>
</feature>
<accession>A0AAW9KLA5</accession>
<protein>
    <recommendedName>
        <fullName evidence="4">Tat pathway signal protein</fullName>
    </recommendedName>
</protein>
<dbReference type="RefSeq" id="WP_322913228.1">
    <property type="nucleotide sequence ID" value="NZ_JAXBCZ010000002.1"/>
</dbReference>
<evidence type="ECO:0008006" key="4">
    <source>
        <dbReference type="Google" id="ProtNLM"/>
    </source>
</evidence>
<reference evidence="2 3" key="1">
    <citation type="submission" date="2023-06" db="EMBL/GenBank/DDBJ databases">
        <title>Actinomyces orist ORNL 0101 HMT-893 genome.</title>
        <authorList>
            <person name="Johnston C.D."/>
            <person name="Chen T."/>
            <person name="Dewhirst F.E."/>
        </authorList>
    </citation>
    <scope>NUCLEOTIDE SEQUENCE [LARGE SCALE GENOMIC DNA]</scope>
    <source>
        <strain evidence="2 3">ORNL 0101</strain>
    </source>
</reference>
<keyword evidence="3" id="KW-1185">Reference proteome</keyword>
<dbReference type="AlphaFoldDB" id="A0AAW9KLA5"/>
<dbReference type="Proteomes" id="UP001289581">
    <property type="component" value="Unassembled WGS sequence"/>
</dbReference>